<protein>
    <recommendedName>
        <fullName evidence="5">Cupin type-1 domain-containing protein</fullName>
    </recommendedName>
</protein>
<keyword evidence="4" id="KW-0732">Signal</keyword>
<feature type="binding site" evidence="3">
    <location>
        <position position="183"/>
    </location>
    <ligand>
        <name>Mn(2+)</name>
        <dbReference type="ChEBI" id="CHEBI:29035"/>
        <label>1</label>
    </ligand>
</feature>
<dbReference type="GO" id="GO:0046872">
    <property type="term" value="F:metal ion binding"/>
    <property type="evidence" value="ECO:0007669"/>
    <property type="project" value="UniProtKB-KW"/>
</dbReference>
<dbReference type="Pfam" id="PF00190">
    <property type="entry name" value="Cupin_1"/>
    <property type="match status" value="2"/>
</dbReference>
<dbReference type="Proteomes" id="UP000283269">
    <property type="component" value="Unassembled WGS sequence"/>
</dbReference>
<evidence type="ECO:0000256" key="3">
    <source>
        <dbReference type="PIRSR" id="PIRSR617774-2"/>
    </source>
</evidence>
<dbReference type="PANTHER" id="PTHR35848:SF9">
    <property type="entry name" value="SLL1358 PROTEIN"/>
    <property type="match status" value="1"/>
</dbReference>
<feature type="binding site" evidence="3">
    <location>
        <position position="366"/>
    </location>
    <ligand>
        <name>Mn(2+)</name>
        <dbReference type="ChEBI" id="CHEBI:29035"/>
        <label>2</label>
    </ligand>
</feature>
<dbReference type="OrthoDB" id="10263073at2759"/>
<comment type="cofactor">
    <cofactor evidence="3">
        <name>Mn(2+)</name>
        <dbReference type="ChEBI" id="CHEBI:29035"/>
    </cofactor>
    <text evidence="3">Binds 2 manganese ions per subunit.</text>
</comment>
<reference evidence="6 7" key="1">
    <citation type="journal article" date="2018" name="Evol. Lett.">
        <title>Horizontal gene cluster transfer increased hallucinogenic mushroom diversity.</title>
        <authorList>
            <person name="Reynolds H.T."/>
            <person name="Vijayakumar V."/>
            <person name="Gluck-Thaler E."/>
            <person name="Korotkin H.B."/>
            <person name="Matheny P.B."/>
            <person name="Slot J.C."/>
        </authorList>
    </citation>
    <scope>NUCLEOTIDE SEQUENCE [LARGE SCALE GENOMIC DNA]</scope>
    <source>
        <strain evidence="6 7">2631</strain>
    </source>
</reference>
<evidence type="ECO:0000313" key="6">
    <source>
        <dbReference type="EMBL" id="PPQ88208.1"/>
    </source>
</evidence>
<dbReference type="SMART" id="SM00835">
    <property type="entry name" value="Cupin_1"/>
    <property type="match status" value="2"/>
</dbReference>
<feature type="signal peptide" evidence="4">
    <location>
        <begin position="1"/>
        <end position="21"/>
    </location>
</feature>
<dbReference type="InterPro" id="IPR011051">
    <property type="entry name" value="RmlC_Cupin_sf"/>
</dbReference>
<dbReference type="InterPro" id="IPR014710">
    <property type="entry name" value="RmlC-like_jellyroll"/>
</dbReference>
<gene>
    <name evidence="6" type="ORF">CVT25_005173</name>
</gene>
<feature type="binding site" evidence="3">
    <location>
        <position position="322"/>
    </location>
    <ligand>
        <name>Mn(2+)</name>
        <dbReference type="ChEBI" id="CHEBI:29035"/>
        <label>2</label>
    </ligand>
</feature>
<sequence length="427" mass="47091">MRRSTFSLALFLQCSTVLVLAAPTVPIQPDVPYADSNPNDVLWTPTSGRFPTPQRAGLGASILGPQNVPMDLQNADLLAPPTTDNGNVPNFKWPFSFSHNKLKDGGWARQQNVHDMPQAEDIAGVNMRLEPGAIREMHWHSTSEWAYVLKGDLRVSTVTPEGQVWVGDVSAGDLWYFPAGNPHSIQAKDTSPEGAEFLLIFDSGTFSEDATFQLTDWLAHVPKSVIAKNFGMSGNLEAFDHIPEHELYIFPSLPPSQDVADDMAIPNNTPQPYTYQLSKVVPEKKEAGTVKIVDSRTFGVSQKIAAAEVELEVGGLRELHWHPTQPEWTFFVSGQARITLFASQGNAATYDFFGGDIAYVPPSFGHYIENIGNTTLKFVEILKTDIFQDISLSQWLALTPPNLVKAHLGFSDEMIAKLSKTKKTLVK</sequence>
<dbReference type="STRING" id="93625.A0A409XBM2"/>
<dbReference type="InterPro" id="IPR006045">
    <property type="entry name" value="Cupin_1"/>
</dbReference>
<feature type="active site" description="Proton donor" evidence="2">
    <location>
        <position position="380"/>
    </location>
</feature>
<feature type="binding site" evidence="3">
    <location>
        <position position="138"/>
    </location>
    <ligand>
        <name>Mn(2+)</name>
        <dbReference type="ChEBI" id="CHEBI:29035"/>
        <label>1</label>
    </ligand>
</feature>
<feature type="binding site" evidence="3">
    <location>
        <position position="140"/>
    </location>
    <ligand>
        <name>Mn(2+)</name>
        <dbReference type="ChEBI" id="CHEBI:29035"/>
        <label>1</label>
    </ligand>
</feature>
<evidence type="ECO:0000256" key="2">
    <source>
        <dbReference type="PIRSR" id="PIRSR617774-1"/>
    </source>
</evidence>
<dbReference type="EMBL" id="NHYD01002137">
    <property type="protein sequence ID" value="PPQ88208.1"/>
    <property type="molecule type" value="Genomic_DNA"/>
</dbReference>
<evidence type="ECO:0000256" key="4">
    <source>
        <dbReference type="SAM" id="SignalP"/>
    </source>
</evidence>
<accession>A0A409XBM2</accession>
<dbReference type="Gene3D" id="2.60.120.10">
    <property type="entry name" value="Jelly Rolls"/>
    <property type="match status" value="2"/>
</dbReference>
<feature type="binding site" evidence="3">
    <location>
        <position position="327"/>
    </location>
    <ligand>
        <name>Mn(2+)</name>
        <dbReference type="ChEBI" id="CHEBI:29035"/>
        <label>2</label>
    </ligand>
</feature>
<organism evidence="6 7">
    <name type="scientific">Psilocybe cyanescens</name>
    <dbReference type="NCBI Taxonomy" id="93625"/>
    <lineage>
        <taxon>Eukaryota</taxon>
        <taxon>Fungi</taxon>
        <taxon>Dikarya</taxon>
        <taxon>Basidiomycota</taxon>
        <taxon>Agaricomycotina</taxon>
        <taxon>Agaricomycetes</taxon>
        <taxon>Agaricomycetidae</taxon>
        <taxon>Agaricales</taxon>
        <taxon>Agaricineae</taxon>
        <taxon>Strophariaceae</taxon>
        <taxon>Psilocybe</taxon>
    </lineage>
</organism>
<dbReference type="GO" id="GO:0033609">
    <property type="term" value="P:oxalate metabolic process"/>
    <property type="evidence" value="ECO:0007669"/>
    <property type="project" value="InterPro"/>
</dbReference>
<proteinExistence type="predicted"/>
<evidence type="ECO:0000256" key="1">
    <source>
        <dbReference type="ARBA" id="ARBA00022723"/>
    </source>
</evidence>
<keyword evidence="3" id="KW-0464">Manganese</keyword>
<feature type="domain" description="Cupin type-1" evidence="5">
    <location>
        <begin position="95"/>
        <end position="238"/>
    </location>
</feature>
<feature type="chain" id="PRO_5019473320" description="Cupin type-1 domain-containing protein" evidence="4">
    <location>
        <begin position="22"/>
        <end position="427"/>
    </location>
</feature>
<feature type="domain" description="Cupin type-1" evidence="5">
    <location>
        <begin position="278"/>
        <end position="416"/>
    </location>
</feature>
<dbReference type="SUPFAM" id="SSF51182">
    <property type="entry name" value="RmlC-like cupins"/>
    <property type="match status" value="1"/>
</dbReference>
<dbReference type="InParanoid" id="A0A409XBM2"/>
<feature type="binding site" evidence="3">
    <location>
        <position position="320"/>
    </location>
    <ligand>
        <name>Mn(2+)</name>
        <dbReference type="ChEBI" id="CHEBI:29035"/>
        <label>2</label>
    </ligand>
</feature>
<feature type="binding site" evidence="3">
    <location>
        <position position="144"/>
    </location>
    <ligand>
        <name>Mn(2+)</name>
        <dbReference type="ChEBI" id="CHEBI:29035"/>
        <label>1</label>
    </ligand>
</feature>
<dbReference type="PANTHER" id="PTHR35848">
    <property type="entry name" value="OXALATE-BINDING PROTEIN"/>
    <property type="match status" value="1"/>
</dbReference>
<dbReference type="CDD" id="cd20305">
    <property type="entry name" value="cupin_OxDC_C"/>
    <property type="match status" value="1"/>
</dbReference>
<dbReference type="InterPro" id="IPR051610">
    <property type="entry name" value="GPI/OXD"/>
</dbReference>
<keyword evidence="7" id="KW-1185">Reference proteome</keyword>
<dbReference type="NCBIfam" id="TIGR03404">
    <property type="entry name" value="bicupin_oxalic"/>
    <property type="match status" value="1"/>
</dbReference>
<comment type="caution">
    <text evidence="6">The sequence shown here is derived from an EMBL/GenBank/DDBJ whole genome shotgun (WGS) entry which is preliminary data.</text>
</comment>
<dbReference type="AlphaFoldDB" id="A0A409XBM2"/>
<dbReference type="CDD" id="cd20304">
    <property type="entry name" value="cupin_OxDC_N"/>
    <property type="match status" value="1"/>
</dbReference>
<evidence type="ECO:0000313" key="7">
    <source>
        <dbReference type="Proteomes" id="UP000283269"/>
    </source>
</evidence>
<dbReference type="InterPro" id="IPR017774">
    <property type="entry name" value="Bicupin_oxalate_deCO2ase/Oxase"/>
</dbReference>
<evidence type="ECO:0000259" key="5">
    <source>
        <dbReference type="SMART" id="SM00835"/>
    </source>
</evidence>
<name>A0A409XBM2_PSICY</name>
<keyword evidence="1 3" id="KW-0479">Metal-binding</keyword>